<feature type="region of interest" description="Disordered" evidence="1">
    <location>
        <begin position="42"/>
        <end position="63"/>
    </location>
</feature>
<gene>
    <name evidence="2" type="ORF">CR513_04497</name>
</gene>
<accession>A0A371I7A4</accession>
<evidence type="ECO:0000256" key="1">
    <source>
        <dbReference type="SAM" id="MobiDB-lite"/>
    </source>
</evidence>
<evidence type="ECO:0008006" key="4">
    <source>
        <dbReference type="Google" id="ProtNLM"/>
    </source>
</evidence>
<proteinExistence type="predicted"/>
<reference evidence="2" key="1">
    <citation type="submission" date="2018-05" db="EMBL/GenBank/DDBJ databases">
        <title>Draft genome of Mucuna pruriens seed.</title>
        <authorList>
            <person name="Nnadi N.E."/>
            <person name="Vos R."/>
            <person name="Hasami M.H."/>
            <person name="Devisetty U.K."/>
            <person name="Aguiy J.C."/>
        </authorList>
    </citation>
    <scope>NUCLEOTIDE SEQUENCE [LARGE SCALE GENOMIC DNA]</scope>
    <source>
        <strain evidence="2">JCA_2017</strain>
    </source>
</reference>
<comment type="caution">
    <text evidence="2">The sequence shown here is derived from an EMBL/GenBank/DDBJ whole genome shotgun (WGS) entry which is preliminary data.</text>
</comment>
<dbReference type="Proteomes" id="UP000257109">
    <property type="component" value="Unassembled WGS sequence"/>
</dbReference>
<dbReference type="EMBL" id="QJKJ01000751">
    <property type="protein sequence ID" value="RDY10899.1"/>
    <property type="molecule type" value="Genomic_DNA"/>
</dbReference>
<dbReference type="AlphaFoldDB" id="A0A371I7A4"/>
<sequence length="164" mass="19350">MPFHSIFPYSTTSILPSVPLAFETPYKALEDKRPQLQFDHEVEKVSRRNRKAKTDMEGNHEDHYNYGKDLSERTFYKTISSQPLSMMQNTGQFRGLPTKEPFAHLKKFLIFANMVRINVSIDTIHLRLFPFSIADKEPLGEAWERFMEMLRRYPHHDFSKGQLI</sequence>
<dbReference type="OrthoDB" id="1923650at2759"/>
<keyword evidence="3" id="KW-1185">Reference proteome</keyword>
<evidence type="ECO:0000313" key="3">
    <source>
        <dbReference type="Proteomes" id="UP000257109"/>
    </source>
</evidence>
<organism evidence="2 3">
    <name type="scientific">Mucuna pruriens</name>
    <name type="common">Velvet bean</name>
    <name type="synonym">Dolichos pruriens</name>
    <dbReference type="NCBI Taxonomy" id="157652"/>
    <lineage>
        <taxon>Eukaryota</taxon>
        <taxon>Viridiplantae</taxon>
        <taxon>Streptophyta</taxon>
        <taxon>Embryophyta</taxon>
        <taxon>Tracheophyta</taxon>
        <taxon>Spermatophyta</taxon>
        <taxon>Magnoliopsida</taxon>
        <taxon>eudicotyledons</taxon>
        <taxon>Gunneridae</taxon>
        <taxon>Pentapetalae</taxon>
        <taxon>rosids</taxon>
        <taxon>fabids</taxon>
        <taxon>Fabales</taxon>
        <taxon>Fabaceae</taxon>
        <taxon>Papilionoideae</taxon>
        <taxon>50 kb inversion clade</taxon>
        <taxon>NPAAA clade</taxon>
        <taxon>indigoferoid/millettioid clade</taxon>
        <taxon>Phaseoleae</taxon>
        <taxon>Mucuna</taxon>
    </lineage>
</organism>
<protein>
    <recommendedName>
        <fullName evidence="4">Retrotransposon gag domain-containing protein</fullName>
    </recommendedName>
</protein>
<evidence type="ECO:0000313" key="2">
    <source>
        <dbReference type="EMBL" id="RDY10899.1"/>
    </source>
</evidence>
<feature type="non-terminal residue" evidence="2">
    <location>
        <position position="1"/>
    </location>
</feature>
<name>A0A371I7A4_MUCPR</name>